<comment type="caution">
    <text evidence="2">The sequence shown here is derived from an EMBL/GenBank/DDBJ whole genome shotgun (WGS) entry which is preliminary data.</text>
</comment>
<keyword evidence="3" id="KW-1185">Reference proteome</keyword>
<feature type="transmembrane region" description="Helical" evidence="1">
    <location>
        <begin position="20"/>
        <end position="39"/>
    </location>
</feature>
<keyword evidence="1" id="KW-1133">Transmembrane helix</keyword>
<evidence type="ECO:0008006" key="4">
    <source>
        <dbReference type="Google" id="ProtNLM"/>
    </source>
</evidence>
<evidence type="ECO:0000313" key="3">
    <source>
        <dbReference type="Proteomes" id="UP000651156"/>
    </source>
</evidence>
<protein>
    <recommendedName>
        <fullName evidence="4">Uridine phosphorylase</fullName>
    </recommendedName>
</protein>
<proteinExistence type="predicted"/>
<sequence length="468" mass="54450">MARIKPYFERRYPWRERGIAILALINLLLVLFDLTYLYSRDFYLQVIPSLTRLYDPVKGIQPHPETENYLAQVAALEAQVIVTGLQSPKTASSLAQIRVLSQTLIEDNPFAAAYKSSQFETIKQRLRVRTGETLARDAFARFWSPLYLTQAGWQQEMEFWDTQIRPLMQTNYYRSVNRLDTPTNHFWLLDLPFVLIFALDLFARVRAIRHRYPYLSWLEATLRRWYDLFLLLPFWRLLRVLPVSVRLYHTGLLNLDPLRAEAQRDFVIGFAAELTEMAGIQIVEQMQNSIRKGDVFRWLLHPELRKPYVQVNNVNEMSAIASRLFHIGVYDVLPQVQPDIENLIHHSLSSTLHQLPGNRALQYIPGLRNVGKNQTKRLAKAIFSVTYNNLTNSMQDSVGAELTARLGRNLRDALENELQKKHNIQEIQSLLIDMLEEVKINYVKGIAEAGSEQLLEKAEQLHKQIRPK</sequence>
<evidence type="ECO:0000313" key="2">
    <source>
        <dbReference type="EMBL" id="MBE9189130.1"/>
    </source>
</evidence>
<dbReference type="Proteomes" id="UP000651156">
    <property type="component" value="Unassembled WGS sequence"/>
</dbReference>
<keyword evidence="1" id="KW-0472">Membrane</keyword>
<gene>
    <name evidence="2" type="ORF">IQ230_01855</name>
</gene>
<dbReference type="RefSeq" id="WP_193930260.1">
    <property type="nucleotide sequence ID" value="NZ_CAWPMZ010000072.1"/>
</dbReference>
<reference evidence="2 3" key="1">
    <citation type="submission" date="2020-10" db="EMBL/GenBank/DDBJ databases">
        <authorList>
            <person name="Castelo-Branco R."/>
            <person name="Eusebio N."/>
            <person name="Adriana R."/>
            <person name="Vieira A."/>
            <person name="Brugerolle De Fraissinette N."/>
            <person name="Rezende De Castro R."/>
            <person name="Schneider M.P."/>
            <person name="Vasconcelos V."/>
            <person name="Leao P.N."/>
        </authorList>
    </citation>
    <scope>NUCLEOTIDE SEQUENCE [LARGE SCALE GENOMIC DNA]</scope>
    <source>
        <strain evidence="2 3">LEGE 06123</strain>
    </source>
</reference>
<name>A0ABR9UND5_9CHRO</name>
<keyword evidence="1" id="KW-0812">Transmembrane</keyword>
<organism evidence="2 3">
    <name type="scientific">Gloeocapsopsis crepidinum LEGE 06123</name>
    <dbReference type="NCBI Taxonomy" id="588587"/>
    <lineage>
        <taxon>Bacteria</taxon>
        <taxon>Bacillati</taxon>
        <taxon>Cyanobacteriota</taxon>
        <taxon>Cyanophyceae</taxon>
        <taxon>Oscillatoriophycideae</taxon>
        <taxon>Chroococcales</taxon>
        <taxon>Chroococcaceae</taxon>
        <taxon>Gloeocapsopsis</taxon>
    </lineage>
</organism>
<dbReference type="EMBL" id="JADEWN010000003">
    <property type="protein sequence ID" value="MBE9189130.1"/>
    <property type="molecule type" value="Genomic_DNA"/>
</dbReference>
<accession>A0ABR9UND5</accession>
<evidence type="ECO:0000256" key="1">
    <source>
        <dbReference type="SAM" id="Phobius"/>
    </source>
</evidence>